<dbReference type="RefSeq" id="WP_143752603.1">
    <property type="nucleotide sequence ID" value="NZ_BMHS01000007.1"/>
</dbReference>
<reference evidence="2 3" key="1">
    <citation type="submission" date="2017-10" db="EMBL/GenBank/DDBJ databases">
        <title>Massilia psychrophilum sp. nov., a novel purple-pigmented bacterium isolated from Tianshan glacier, Xinjiang Municipality, China.</title>
        <authorList>
            <person name="Wang H."/>
        </authorList>
    </citation>
    <scope>NUCLEOTIDE SEQUENCE [LARGE SCALE GENOMIC DNA]</scope>
    <source>
        <strain evidence="2 3">JCM 30813</strain>
    </source>
</reference>
<protein>
    <submittedName>
        <fullName evidence="2">DUF3606 domain-containing protein</fullName>
    </submittedName>
</protein>
<dbReference type="EMBL" id="PDOB01000020">
    <property type="protein sequence ID" value="PIL39311.1"/>
    <property type="molecule type" value="Genomic_DNA"/>
</dbReference>
<gene>
    <name evidence="2" type="ORF">CR103_13345</name>
</gene>
<evidence type="ECO:0000313" key="3">
    <source>
        <dbReference type="Proteomes" id="UP000228593"/>
    </source>
</evidence>
<dbReference type="Pfam" id="PF12244">
    <property type="entry name" value="DUF3606"/>
    <property type="match status" value="1"/>
</dbReference>
<keyword evidence="3" id="KW-1185">Reference proteome</keyword>
<accession>A0A2G8SZW0</accession>
<dbReference type="OrthoDB" id="7030114at2"/>
<dbReference type="AlphaFoldDB" id="A0A2G8SZW0"/>
<dbReference type="InterPro" id="IPR022037">
    <property type="entry name" value="DUF3606"/>
</dbReference>
<dbReference type="Proteomes" id="UP000228593">
    <property type="component" value="Unassembled WGS sequence"/>
</dbReference>
<proteinExistence type="predicted"/>
<feature type="region of interest" description="Disordered" evidence="1">
    <location>
        <begin position="1"/>
        <end position="25"/>
    </location>
</feature>
<evidence type="ECO:0000256" key="1">
    <source>
        <dbReference type="SAM" id="MobiDB-lite"/>
    </source>
</evidence>
<sequence length="72" mass="8235">MPPSVFNESERENMSDNPLEPGPRDYDRINVLVESEIAYWSKELGVPRERLARAIEQVGEKVTDVRKHLALG</sequence>
<organism evidence="2 3">
    <name type="scientific">Massilia psychrophila</name>
    <dbReference type="NCBI Taxonomy" id="1603353"/>
    <lineage>
        <taxon>Bacteria</taxon>
        <taxon>Pseudomonadati</taxon>
        <taxon>Pseudomonadota</taxon>
        <taxon>Betaproteobacteria</taxon>
        <taxon>Burkholderiales</taxon>
        <taxon>Oxalobacteraceae</taxon>
        <taxon>Telluria group</taxon>
        <taxon>Massilia</taxon>
    </lineage>
</organism>
<evidence type="ECO:0000313" key="2">
    <source>
        <dbReference type="EMBL" id="PIL39311.1"/>
    </source>
</evidence>
<comment type="caution">
    <text evidence="2">The sequence shown here is derived from an EMBL/GenBank/DDBJ whole genome shotgun (WGS) entry which is preliminary data.</text>
</comment>
<name>A0A2G8SZW0_9BURK</name>